<reference evidence="1" key="2">
    <citation type="submission" date="2020-09" db="EMBL/GenBank/DDBJ databases">
        <authorList>
            <person name="Sun Q."/>
            <person name="Ohkuma M."/>
        </authorList>
    </citation>
    <scope>NUCLEOTIDE SEQUENCE</scope>
    <source>
        <strain evidence="1">JCM 3346</strain>
    </source>
</reference>
<accession>A0A918CDR0</accession>
<keyword evidence="2" id="KW-1185">Reference proteome</keyword>
<evidence type="ECO:0000313" key="2">
    <source>
        <dbReference type="Proteomes" id="UP000610303"/>
    </source>
</evidence>
<comment type="caution">
    <text evidence="1">The sequence shown here is derived from an EMBL/GenBank/DDBJ whole genome shotgun (WGS) entry which is preliminary data.</text>
</comment>
<reference evidence="1" key="1">
    <citation type="journal article" date="2014" name="Int. J. Syst. Evol. Microbiol.">
        <title>Complete genome sequence of Corynebacterium casei LMG S-19264T (=DSM 44701T), isolated from a smear-ripened cheese.</title>
        <authorList>
            <consortium name="US DOE Joint Genome Institute (JGI-PGF)"/>
            <person name="Walter F."/>
            <person name="Albersmeier A."/>
            <person name="Kalinowski J."/>
            <person name="Ruckert C."/>
        </authorList>
    </citation>
    <scope>NUCLEOTIDE SEQUENCE</scope>
    <source>
        <strain evidence="1">JCM 3346</strain>
    </source>
</reference>
<evidence type="ECO:0000313" key="1">
    <source>
        <dbReference type="EMBL" id="GGR17449.1"/>
    </source>
</evidence>
<dbReference type="EMBL" id="BMRJ01000001">
    <property type="protein sequence ID" value="GGR17449.1"/>
    <property type="molecule type" value="Genomic_DNA"/>
</dbReference>
<sequence length="76" mass="8287">MWFPSPIAQTALFLPDRETWRQCGGGMQADPFVTSQLSRLAAESHCALGSVDYTRSPTMALNGTTSRLAVSTRINL</sequence>
<gene>
    <name evidence="1" type="ORF">GCM10010196_07910</name>
</gene>
<protein>
    <submittedName>
        <fullName evidence="1">Uncharacterized protein</fullName>
    </submittedName>
</protein>
<organism evidence="1 2">
    <name type="scientific">Agromyces mediolanus</name>
    <name type="common">Corynebacterium mediolanum</name>
    <dbReference type="NCBI Taxonomy" id="41986"/>
    <lineage>
        <taxon>Bacteria</taxon>
        <taxon>Bacillati</taxon>
        <taxon>Actinomycetota</taxon>
        <taxon>Actinomycetes</taxon>
        <taxon>Micrococcales</taxon>
        <taxon>Microbacteriaceae</taxon>
        <taxon>Agromyces</taxon>
    </lineage>
</organism>
<dbReference type="Proteomes" id="UP000610303">
    <property type="component" value="Unassembled WGS sequence"/>
</dbReference>
<name>A0A918CDR0_AGRME</name>
<dbReference type="AlphaFoldDB" id="A0A918CDR0"/>
<proteinExistence type="predicted"/>